<dbReference type="PANTHER" id="PTHR48078">
    <property type="entry name" value="THREONINE DEHYDRATASE, MITOCHONDRIAL-RELATED"/>
    <property type="match status" value="1"/>
</dbReference>
<sequence length="295" mass="31713">MKLENLQRTGSFKIRGAFNKISQLTELECKRGIVAASAGNHAQGVALAGREKGVQVTIFMPKNTPDSKVDATREYGAKVELTGESFDEAYEESRRYQKRTGATFVHPFDDSTIIEGQATVALEMLQQNPELDTVVVPAGGGGLLAGTALAIKLVRPDIKVVGVQAASAPAIASAFHQLDKSLIPFHSTIAEGIKVKSPGVYTTQIIQSYVDDMITVSEVEIAQAILFMLEREKMLVEGAGAAGIAALLGNHLQADRAHQVGVIVSGGNLDVAKLEICRQTIKEDQKRKQRSSFIL</sequence>
<evidence type="ECO:0000256" key="3">
    <source>
        <dbReference type="ARBA" id="ARBA00010869"/>
    </source>
</evidence>
<evidence type="ECO:0000313" key="10">
    <source>
        <dbReference type="EMBL" id="KIL47576.1"/>
    </source>
</evidence>
<keyword evidence="11" id="KW-1185">Reference proteome</keyword>
<evidence type="ECO:0000259" key="9">
    <source>
        <dbReference type="Pfam" id="PF00291"/>
    </source>
</evidence>
<evidence type="ECO:0000256" key="2">
    <source>
        <dbReference type="ARBA" id="ARBA00001933"/>
    </source>
</evidence>
<comment type="caution">
    <text evidence="10">The sequence shown here is derived from an EMBL/GenBank/DDBJ whole genome shotgun (WGS) entry which is preliminary data.</text>
</comment>
<dbReference type="CDD" id="cd01562">
    <property type="entry name" value="Thr-dehyd"/>
    <property type="match status" value="1"/>
</dbReference>
<dbReference type="InterPro" id="IPR000634">
    <property type="entry name" value="Ser/Thr_deHydtase_PyrdxlP-BS"/>
</dbReference>
<accession>A0A0C2VT21</accession>
<dbReference type="SUPFAM" id="SSF53686">
    <property type="entry name" value="Tryptophan synthase beta subunit-like PLP-dependent enzymes"/>
    <property type="match status" value="1"/>
</dbReference>
<evidence type="ECO:0000256" key="4">
    <source>
        <dbReference type="ARBA" id="ARBA00012096"/>
    </source>
</evidence>
<dbReference type="GO" id="GO:0009097">
    <property type="term" value="P:isoleucine biosynthetic process"/>
    <property type="evidence" value="ECO:0007669"/>
    <property type="project" value="TreeGrafter"/>
</dbReference>
<dbReference type="Pfam" id="PF00291">
    <property type="entry name" value="PALP"/>
    <property type="match status" value="1"/>
</dbReference>
<keyword evidence="6" id="KW-0456">Lyase</keyword>
<dbReference type="GO" id="GO:0030170">
    <property type="term" value="F:pyridoxal phosphate binding"/>
    <property type="evidence" value="ECO:0007669"/>
    <property type="project" value="InterPro"/>
</dbReference>
<feature type="domain" description="Tryptophan synthase beta chain-like PALP" evidence="9">
    <location>
        <begin position="2"/>
        <end position="266"/>
    </location>
</feature>
<dbReference type="InterPro" id="IPR001926">
    <property type="entry name" value="TrpB-like_PALP"/>
</dbReference>
<keyword evidence="5" id="KW-0663">Pyridoxal phosphate</keyword>
<comment type="catalytic activity">
    <reaction evidence="1">
        <text>L-threonine = 2-oxobutanoate + NH4(+)</text>
        <dbReference type="Rhea" id="RHEA:22108"/>
        <dbReference type="ChEBI" id="CHEBI:16763"/>
        <dbReference type="ChEBI" id="CHEBI:28938"/>
        <dbReference type="ChEBI" id="CHEBI:57926"/>
        <dbReference type="EC" id="4.3.1.19"/>
    </reaction>
</comment>
<evidence type="ECO:0000313" key="11">
    <source>
        <dbReference type="Proteomes" id="UP000031972"/>
    </source>
</evidence>
<dbReference type="GO" id="GO:0006565">
    <property type="term" value="P:L-serine catabolic process"/>
    <property type="evidence" value="ECO:0007669"/>
    <property type="project" value="TreeGrafter"/>
</dbReference>
<evidence type="ECO:0000256" key="6">
    <source>
        <dbReference type="ARBA" id="ARBA00023239"/>
    </source>
</evidence>
<dbReference type="EC" id="4.3.1.19" evidence="4"/>
<name>A0A0C2VT21_9BACL</name>
<organism evidence="10 11">
    <name type="scientific">Jeotgalibacillus campisalis</name>
    <dbReference type="NCBI Taxonomy" id="220754"/>
    <lineage>
        <taxon>Bacteria</taxon>
        <taxon>Bacillati</taxon>
        <taxon>Bacillota</taxon>
        <taxon>Bacilli</taxon>
        <taxon>Bacillales</taxon>
        <taxon>Caryophanaceae</taxon>
        <taxon>Jeotgalibacillus</taxon>
    </lineage>
</organism>
<dbReference type="EMBL" id="JXRR01000014">
    <property type="protein sequence ID" value="KIL47576.1"/>
    <property type="molecule type" value="Genomic_DNA"/>
</dbReference>
<dbReference type="InterPro" id="IPR036052">
    <property type="entry name" value="TrpB-like_PALP_sf"/>
</dbReference>
<dbReference type="PATRIC" id="fig|220754.4.peg.1762"/>
<gene>
    <name evidence="10" type="ORF">KR50_17430</name>
</gene>
<dbReference type="PANTHER" id="PTHR48078:SF6">
    <property type="entry name" value="L-THREONINE DEHYDRATASE CATABOLIC TDCB"/>
    <property type="match status" value="1"/>
</dbReference>
<protein>
    <recommendedName>
        <fullName evidence="4">threonine ammonia-lyase</fullName>
        <ecNumber evidence="4">4.3.1.19</ecNumber>
    </recommendedName>
    <alternativeName>
        <fullName evidence="8">Threonine deaminase</fullName>
    </alternativeName>
</protein>
<dbReference type="AlphaFoldDB" id="A0A0C2VT21"/>
<dbReference type="InterPro" id="IPR050147">
    <property type="entry name" value="Ser/Thr_Dehydratase"/>
</dbReference>
<evidence type="ECO:0000256" key="8">
    <source>
        <dbReference type="ARBA" id="ARBA00031427"/>
    </source>
</evidence>
<reference evidence="10 11" key="1">
    <citation type="submission" date="2015-01" db="EMBL/GenBank/DDBJ databases">
        <title>Jeotgalibacillus campisalis genome sequencing.</title>
        <authorList>
            <person name="Goh K.M."/>
            <person name="Chan K.-G."/>
            <person name="Yaakop A.S."/>
            <person name="Ee R."/>
            <person name="Gan H.M."/>
            <person name="Chan C.S."/>
        </authorList>
    </citation>
    <scope>NUCLEOTIDE SEQUENCE [LARGE SCALE GENOMIC DNA]</scope>
    <source>
        <strain evidence="10 11">SF-57</strain>
    </source>
</reference>
<dbReference type="Gene3D" id="3.40.50.1100">
    <property type="match status" value="2"/>
</dbReference>
<comment type="cofactor">
    <cofactor evidence="2">
        <name>pyridoxal 5'-phosphate</name>
        <dbReference type="ChEBI" id="CHEBI:597326"/>
    </cofactor>
</comment>
<dbReference type="GO" id="GO:0003941">
    <property type="term" value="F:L-serine ammonia-lyase activity"/>
    <property type="evidence" value="ECO:0007669"/>
    <property type="project" value="TreeGrafter"/>
</dbReference>
<dbReference type="GO" id="GO:0004794">
    <property type="term" value="F:threonine deaminase activity"/>
    <property type="evidence" value="ECO:0007669"/>
    <property type="project" value="UniProtKB-EC"/>
</dbReference>
<comment type="function">
    <text evidence="7">Catalyzes the anaerobic formation of alpha-ketobutyrate and ammonia from threonine in a two-step reaction. The first step involved a dehydration of threonine and a production of enamine intermediates (aminocrotonate), which tautomerizes to its imine form (iminobutyrate). Both intermediates are unstable and short-lived. The second step is the nonenzymatic hydrolysis of the enamine/imine intermediates to form 2-ketobutyrate and free ammonia. In the low water environment of the cell, the second step is accelerated by RidA.</text>
</comment>
<proteinExistence type="inferred from homology"/>
<dbReference type="Proteomes" id="UP000031972">
    <property type="component" value="Unassembled WGS sequence"/>
</dbReference>
<dbReference type="FunFam" id="3.40.50.1100:FF:000005">
    <property type="entry name" value="Threonine dehydratase catabolic"/>
    <property type="match status" value="1"/>
</dbReference>
<evidence type="ECO:0000256" key="1">
    <source>
        <dbReference type="ARBA" id="ARBA00001274"/>
    </source>
</evidence>
<evidence type="ECO:0000256" key="7">
    <source>
        <dbReference type="ARBA" id="ARBA00025527"/>
    </source>
</evidence>
<dbReference type="FunFam" id="3.40.50.1100:FF:000007">
    <property type="entry name" value="L-threonine dehydratase catabolic TdcB"/>
    <property type="match status" value="1"/>
</dbReference>
<dbReference type="PROSITE" id="PS00165">
    <property type="entry name" value="DEHYDRATASE_SER_THR"/>
    <property type="match status" value="1"/>
</dbReference>
<comment type="similarity">
    <text evidence="3">Belongs to the serine/threonine dehydratase family.</text>
</comment>
<evidence type="ECO:0000256" key="5">
    <source>
        <dbReference type="ARBA" id="ARBA00022898"/>
    </source>
</evidence>
<dbReference type="GO" id="GO:0006567">
    <property type="term" value="P:L-threonine catabolic process"/>
    <property type="evidence" value="ECO:0007669"/>
    <property type="project" value="TreeGrafter"/>
</dbReference>